<accession>F4P2J4</accession>
<feature type="compositionally biased region" description="Polar residues" evidence="1">
    <location>
        <begin position="1620"/>
        <end position="1630"/>
    </location>
</feature>
<dbReference type="HOGENOM" id="CLU_239037_0_0_1"/>
<dbReference type="InParanoid" id="F4P2J4"/>
<dbReference type="GO" id="GO:0030010">
    <property type="term" value="P:establishment of cell polarity"/>
    <property type="evidence" value="ECO:0000318"/>
    <property type="project" value="GO_Central"/>
</dbReference>
<dbReference type="GO" id="GO:0010971">
    <property type="term" value="P:positive regulation of G2/M transition of mitotic cell cycle"/>
    <property type="evidence" value="ECO:0000318"/>
    <property type="project" value="GO_Central"/>
</dbReference>
<feature type="region of interest" description="Disordered" evidence="1">
    <location>
        <begin position="1358"/>
        <end position="1400"/>
    </location>
</feature>
<dbReference type="Pfam" id="PF08632">
    <property type="entry name" value="Zds_C"/>
    <property type="match status" value="1"/>
</dbReference>
<reference evidence="3 4" key="1">
    <citation type="submission" date="2009-12" db="EMBL/GenBank/DDBJ databases">
        <title>The draft genome of Batrachochytrium dendrobatidis.</title>
        <authorList>
            <consortium name="US DOE Joint Genome Institute (JGI-PGF)"/>
            <person name="Kuo A."/>
            <person name="Salamov A."/>
            <person name="Schmutz J."/>
            <person name="Lucas S."/>
            <person name="Pitluck S."/>
            <person name="Rosenblum E."/>
            <person name="Stajich J."/>
            <person name="Eisen M."/>
            <person name="Grigoriev I.V."/>
        </authorList>
    </citation>
    <scope>NUCLEOTIDE SEQUENCE [LARGE SCALE GENOMIC DNA]</scope>
    <source>
        <strain evidence="4">JAM81 / FGSC 10211</strain>
    </source>
</reference>
<keyword evidence="4" id="KW-1185">Reference proteome</keyword>
<feature type="compositionally biased region" description="Low complexity" evidence="1">
    <location>
        <begin position="388"/>
        <end position="412"/>
    </location>
</feature>
<dbReference type="SMART" id="SM01327">
    <property type="entry name" value="Zds_C"/>
    <property type="match status" value="1"/>
</dbReference>
<dbReference type="GeneID" id="18243320"/>
<feature type="compositionally biased region" description="Low complexity" evidence="1">
    <location>
        <begin position="1703"/>
        <end position="1716"/>
    </location>
</feature>
<dbReference type="EMBL" id="GL882884">
    <property type="protein sequence ID" value="EGF80143.1"/>
    <property type="molecule type" value="Genomic_DNA"/>
</dbReference>
<feature type="region of interest" description="Disordered" evidence="1">
    <location>
        <begin position="1052"/>
        <end position="1079"/>
    </location>
</feature>
<feature type="compositionally biased region" description="Polar residues" evidence="1">
    <location>
        <begin position="1052"/>
        <end position="1064"/>
    </location>
</feature>
<feature type="region of interest" description="Disordered" evidence="1">
    <location>
        <begin position="388"/>
        <end position="423"/>
    </location>
</feature>
<dbReference type="InterPro" id="IPR040206">
    <property type="entry name" value="Zds1/2"/>
</dbReference>
<feature type="domain" description="Protein Zds1 C-terminal" evidence="2">
    <location>
        <begin position="1454"/>
        <end position="1508"/>
    </location>
</feature>
<evidence type="ECO:0000256" key="1">
    <source>
        <dbReference type="SAM" id="MobiDB-lite"/>
    </source>
</evidence>
<evidence type="ECO:0000259" key="2">
    <source>
        <dbReference type="SMART" id="SM01327"/>
    </source>
</evidence>
<feature type="compositionally biased region" description="Polar residues" evidence="1">
    <location>
        <begin position="1674"/>
        <end position="1686"/>
    </location>
</feature>
<feature type="region of interest" description="Disordered" evidence="1">
    <location>
        <begin position="1597"/>
        <end position="1763"/>
    </location>
</feature>
<feature type="compositionally biased region" description="Polar residues" evidence="1">
    <location>
        <begin position="1597"/>
        <end position="1612"/>
    </location>
</feature>
<dbReference type="Proteomes" id="UP000007241">
    <property type="component" value="Unassembled WGS sequence"/>
</dbReference>
<dbReference type="OrthoDB" id="5589766at2759"/>
<feature type="compositionally biased region" description="Basic and acidic residues" evidence="1">
    <location>
        <begin position="1160"/>
        <end position="1173"/>
    </location>
</feature>
<feature type="compositionally biased region" description="Low complexity" evidence="1">
    <location>
        <begin position="1362"/>
        <end position="1388"/>
    </location>
</feature>
<dbReference type="PANTHER" id="PTHR28089:SF1">
    <property type="entry name" value="PROTEIN ZDS1-RELATED"/>
    <property type="match status" value="1"/>
</dbReference>
<feature type="compositionally biased region" description="Acidic residues" evidence="1">
    <location>
        <begin position="1656"/>
        <end position="1666"/>
    </location>
</feature>
<sequence length="1763" mass="189279">MSTLVEPSVQQLSIATASMEFQQNDITTSSSNECPSKTSVETNTTTASCLIQIPPLTPPKPKSSSAKAAVGRSGEPTRPIPSIPLCNGSRPDETLKQTSHANLTTVQTSSFDMNKNKESVDTTCSSGPSYESTPLPCIGSNQLPIQVPRRVSSMAAGMSMAIAAQAMREANQTHAMIAPLTTVGDRILYKNNGSQEKLGVVANPSSSSLCHDIKEPMMTITELDSEAGIAATTNVVIPSSVAGMVLTPPALLPKPIHLKTLSSSTNVKLDQHIKIIQTIPQPASQPSDSANMTLDSDGARCAEPALSSVPSVNRKALSLTMPSIQSEQKPTSIVQPHLTTRGYLASHQLLLEQSHSLATQTPSSDTVGISVTGIGLDTNYNSMLGTNSHRIYNNNNRSSSRSSTSSNGSIYNKTRSDSGRSQSLAKRISSKVMSIFSSRKTIADHPELAGIDELNEPEYINQPPHTGLADHQTATTHSDNFTVGRTSVESNHSALSYQSTSSAKTSGFEKRLFGSSKMKQSHTNIKSFGSDYSLGHIDPSIPSSSKLLPESNPSLRSLASSSLTTTIPPSNVTRTLEPFNPSIVSSAPLDSLDHSVKVIIYQCDTMLDSCVVHVTNQVSNHVNLKIKTLLSTQNVDSKQQSPITISAVTTAKSNSDPSPVSELLTYPVSSVSTTSHSENTSIEKSIPPLLSSSLAPSLNHFSTVAADPSLSNTGSSRAKFESLNHAKPSLPCNTSATTSMSMLPVLLVDQPFDLSSSISIPPPTSIWSPLSTCAASSIIPQSHMMFMSSTSSSIAATAPLGIPLLLDSPMLVSTLAVSVAPETLTTSNITHNSTTSSSQLISATAPGITTSGGSGSSIQLPLVQISPLMEFESWTPQDLVHDQSLASSTTAMPSNIRQSSMHATSSPVNIPVPFPHQLSLSASIPSSHMSMPRPVRISSSTSPNYRGRLLTSPRTIRSPSSSPPKHLTDWNPSISPVASEEELSDFKKWVLTRENTDVTVHSIVASPVTLKKKNSFKRTKSFAERHINITAASPKHISFDMVAHSNTMHGNQNRFTSLSDNDSYTNTLDTDLETNDTNPKNVLPIFDEFSEGDLIQPQLSTDHSASLSSNLNTSPKSEKLLRSHVYRSRNLRRGLFANDPSRKTFSDSSPDTSNVSDTLKVSDDEKHTDKDQSTQKSEIADPAFAEVSQDVDPMPSLQSTTLASESMAVNAFMLSPTTDSLDLASIPPEGTARRRQTKKAFAAVTPTVVHADLTHPSTKSLLGPIESSDFKNFNDSYSDDASDSSESSESSSESVSPTFSLLPALKYDAGNTPRLLTSSKSLDLGELERKPIGEFQKSSSLALLLESSFHSFVKSKHSVDKTSTANSQSSSANPTASRTSTDRSSTSTKPKHASKEPSNKPWNWIKDVLYPKKSKSVVKDVDTFSNDNNPYDHDWNPYPQDSLNGEYGTGDGSVLSNSGYEWSGGRLPSDDEKNIYKLSHMKLAQLGRPLEHQVAISNLMMYILSVHADVTLKRRGPRVRGLRKGGSRRRMRHQQQQEHMQSQQEMYDGQTDMSYSSTPQQPLIDMQSAGQLAVGSKFIPQPASSVFANDTMFSGSYGESSQLQLNGSSTLSELDKSSRTKSYSTQTTLNPDKETANAQLDHASAKANGDGGQSDSDGEEADDEDERSSGDKSAMQSLETTGSAKSKLNHVGNGMISGRHGMSQSRSSAPSNTSRSGVWNQLKRSGSPPLTTMLQKPISNTSDSTQDEDEDNVPLGMLQGRRS</sequence>
<feature type="region of interest" description="Disordered" evidence="1">
    <location>
        <begin position="1516"/>
        <end position="1561"/>
    </location>
</feature>
<feature type="region of interest" description="Disordered" evidence="1">
    <location>
        <begin position="52"/>
        <end position="85"/>
    </location>
</feature>
<feature type="region of interest" description="Disordered" evidence="1">
    <location>
        <begin position="925"/>
        <end position="972"/>
    </location>
</feature>
<dbReference type="PANTHER" id="PTHR28089">
    <property type="entry name" value="PROTEIN ZDS1-RELATED"/>
    <property type="match status" value="1"/>
</dbReference>
<feature type="region of interest" description="Disordered" evidence="1">
    <location>
        <begin position="1101"/>
        <end position="1120"/>
    </location>
</feature>
<feature type="region of interest" description="Disordered" evidence="1">
    <location>
        <begin position="1273"/>
        <end position="1296"/>
    </location>
</feature>
<feature type="compositionally biased region" description="Polar residues" evidence="1">
    <location>
        <begin position="1101"/>
        <end position="1115"/>
    </location>
</feature>
<feature type="compositionally biased region" description="Basic residues" evidence="1">
    <location>
        <begin position="1516"/>
        <end position="1533"/>
    </location>
</feature>
<dbReference type="InterPro" id="IPR013941">
    <property type="entry name" value="ZDS1_C"/>
</dbReference>
<evidence type="ECO:0000313" key="4">
    <source>
        <dbReference type="Proteomes" id="UP000007241"/>
    </source>
</evidence>
<feature type="compositionally biased region" description="Polar residues" evidence="1">
    <location>
        <begin position="1146"/>
        <end position="1159"/>
    </location>
</feature>
<feature type="compositionally biased region" description="Low complexity" evidence="1">
    <location>
        <begin position="1284"/>
        <end position="1296"/>
    </location>
</feature>
<proteinExistence type="predicted"/>
<feature type="region of interest" description="Disordered" evidence="1">
    <location>
        <begin position="1137"/>
        <end position="1181"/>
    </location>
</feature>
<feature type="compositionally biased region" description="Polar residues" evidence="1">
    <location>
        <begin position="1551"/>
        <end position="1561"/>
    </location>
</feature>
<dbReference type="RefSeq" id="XP_006679184.1">
    <property type="nucleotide sequence ID" value="XM_006679121.1"/>
</dbReference>
<name>F4P2J4_BATDJ</name>
<organism evidence="3 4">
    <name type="scientific">Batrachochytrium dendrobatidis (strain JAM81 / FGSC 10211)</name>
    <name type="common">Frog chytrid fungus</name>
    <dbReference type="NCBI Taxonomy" id="684364"/>
    <lineage>
        <taxon>Eukaryota</taxon>
        <taxon>Fungi</taxon>
        <taxon>Fungi incertae sedis</taxon>
        <taxon>Chytridiomycota</taxon>
        <taxon>Chytridiomycota incertae sedis</taxon>
        <taxon>Chytridiomycetes</taxon>
        <taxon>Rhizophydiales</taxon>
        <taxon>Rhizophydiales incertae sedis</taxon>
        <taxon>Batrachochytrium</taxon>
    </lineage>
</organism>
<feature type="compositionally biased region" description="Low complexity" evidence="1">
    <location>
        <begin position="951"/>
        <end position="964"/>
    </location>
</feature>
<protein>
    <recommendedName>
        <fullName evidence="2">Protein Zds1 C-terminal domain-containing protein</fullName>
    </recommendedName>
</protein>
<evidence type="ECO:0000313" key="3">
    <source>
        <dbReference type="EMBL" id="EGF80143.1"/>
    </source>
</evidence>
<dbReference type="GO" id="GO:0005737">
    <property type="term" value="C:cytoplasm"/>
    <property type="evidence" value="ECO:0000318"/>
    <property type="project" value="GO_Central"/>
</dbReference>
<feature type="compositionally biased region" description="Polar residues" evidence="1">
    <location>
        <begin position="1717"/>
        <end position="1744"/>
    </location>
</feature>
<dbReference type="OMA" id="QSETIHI"/>
<gene>
    <name evidence="3" type="ORF">BATDEDRAFT_88913</name>
</gene>